<dbReference type="Pfam" id="PF08843">
    <property type="entry name" value="AbiEii"/>
    <property type="match status" value="1"/>
</dbReference>
<gene>
    <name evidence="1" type="ORF">H8E80_08750</name>
</gene>
<evidence type="ECO:0000313" key="2">
    <source>
        <dbReference type="Proteomes" id="UP000603545"/>
    </source>
</evidence>
<dbReference type="InterPro" id="IPR014942">
    <property type="entry name" value="AbiEii"/>
</dbReference>
<dbReference type="EMBL" id="JACNLL010000076">
    <property type="protein sequence ID" value="MBC8200111.1"/>
    <property type="molecule type" value="Genomic_DNA"/>
</dbReference>
<evidence type="ECO:0000313" key="1">
    <source>
        <dbReference type="EMBL" id="MBC8200111.1"/>
    </source>
</evidence>
<dbReference type="Gene3D" id="3.10.450.620">
    <property type="entry name" value="JHP933, nucleotidyltransferase-like core domain"/>
    <property type="match status" value="1"/>
</dbReference>
<sequence length="225" mass="26812">MQDLIMQERFELEVLDRLNSGKFLTQIIFGGGTMLRLCHGLNRFSVDLDFWVIRDLEPEFFESMKGYLARHYNIKDSAEKFYTILFELRSPDYPRSLKLEIRREVKKIHVEQVIAYSKYANTQVFLKAVALNDMMKSKLEAFLDRQEIRDIFDMEFLFKRGVPLEASADTLKEVLRLINIFHRRDYTVKLGSLLEKEQREYYSVENFKILKGALAERVPFRKELF</sequence>
<accession>A0A8J6N9B2</accession>
<dbReference type="GO" id="GO:0016740">
    <property type="term" value="F:transferase activity"/>
    <property type="evidence" value="ECO:0007669"/>
    <property type="project" value="UniProtKB-KW"/>
</dbReference>
<proteinExistence type="predicted"/>
<comment type="caution">
    <text evidence="1">The sequence shown here is derived from an EMBL/GenBank/DDBJ whole genome shotgun (WGS) entry which is preliminary data.</text>
</comment>
<name>A0A8J6N9B2_9BACT</name>
<keyword evidence="1" id="KW-0808">Transferase</keyword>
<protein>
    <submittedName>
        <fullName evidence="1">Nucleotidyl transferase AbiEii/AbiGii toxin family protein</fullName>
    </submittedName>
</protein>
<dbReference type="Proteomes" id="UP000603545">
    <property type="component" value="Unassembled WGS sequence"/>
</dbReference>
<organism evidence="1 2">
    <name type="scientific">Candidatus Desulfaltia bathyphila</name>
    <dbReference type="NCBI Taxonomy" id="2841697"/>
    <lineage>
        <taxon>Bacteria</taxon>
        <taxon>Pseudomonadati</taxon>
        <taxon>Thermodesulfobacteriota</taxon>
        <taxon>Desulfobacteria</taxon>
        <taxon>Desulfobacterales</taxon>
        <taxon>Desulfobacterales incertae sedis</taxon>
        <taxon>Candidatus Desulfaltia</taxon>
    </lineage>
</organism>
<reference evidence="1 2" key="1">
    <citation type="submission" date="2020-08" db="EMBL/GenBank/DDBJ databases">
        <title>Bridging the membrane lipid divide: bacteria of the FCB group superphylum have the potential to synthesize archaeal ether lipids.</title>
        <authorList>
            <person name="Villanueva L."/>
            <person name="Von Meijenfeldt F.A.B."/>
            <person name="Westbye A.B."/>
            <person name="Yadav S."/>
            <person name="Hopmans E.C."/>
            <person name="Dutilh B.E."/>
            <person name="Sinninghe Damste J.S."/>
        </authorList>
    </citation>
    <scope>NUCLEOTIDE SEQUENCE [LARGE SCALE GENOMIC DNA]</scope>
    <source>
        <strain evidence="1">NIOZ-UU82</strain>
    </source>
</reference>
<dbReference type="AlphaFoldDB" id="A0A8J6N9B2"/>